<evidence type="ECO:0000256" key="1">
    <source>
        <dbReference type="ARBA" id="ARBA00023186"/>
    </source>
</evidence>
<name>A0ABT7DTM4_9ACTN</name>
<dbReference type="InterPro" id="IPR050289">
    <property type="entry name" value="TorD/DmsD_chaperones"/>
</dbReference>
<keyword evidence="3" id="KW-1185">Reference proteome</keyword>
<accession>A0ABT7DTM4</accession>
<dbReference type="PANTHER" id="PTHR34227:SF1">
    <property type="entry name" value="DIMETHYL SULFOXIDE REDUCTASE CHAPERONE-RELATED"/>
    <property type="match status" value="1"/>
</dbReference>
<evidence type="ECO:0000313" key="2">
    <source>
        <dbReference type="EMBL" id="MDJ1651470.1"/>
    </source>
</evidence>
<dbReference type="Gene3D" id="1.10.3480.10">
    <property type="entry name" value="TorD-like"/>
    <property type="match status" value="1"/>
</dbReference>
<dbReference type="PANTHER" id="PTHR34227">
    <property type="entry name" value="CHAPERONE PROTEIN YCDY"/>
    <property type="match status" value="1"/>
</dbReference>
<dbReference type="InterPro" id="IPR036411">
    <property type="entry name" value="TorD-like_sf"/>
</dbReference>
<dbReference type="Proteomes" id="UP001232750">
    <property type="component" value="Unassembled WGS sequence"/>
</dbReference>
<dbReference type="InterPro" id="IPR020945">
    <property type="entry name" value="DMSO/NO3_reduct_chaperone"/>
</dbReference>
<comment type="caution">
    <text evidence="2">The sequence shown here is derived from an EMBL/GenBank/DDBJ whole genome shotgun (WGS) entry which is preliminary data.</text>
</comment>
<keyword evidence="1" id="KW-0143">Chaperone</keyword>
<dbReference type="SUPFAM" id="SSF89155">
    <property type="entry name" value="TorD-like"/>
    <property type="match status" value="1"/>
</dbReference>
<protein>
    <submittedName>
        <fullName evidence="2">Molecular chaperone TorD family protein</fullName>
    </submittedName>
</protein>
<organism evidence="2 3">
    <name type="scientific">Gordonibacter faecis</name>
    <dbReference type="NCBI Taxonomy" id="3047475"/>
    <lineage>
        <taxon>Bacteria</taxon>
        <taxon>Bacillati</taxon>
        <taxon>Actinomycetota</taxon>
        <taxon>Coriobacteriia</taxon>
        <taxon>Eggerthellales</taxon>
        <taxon>Eggerthellaceae</taxon>
        <taxon>Gordonibacter</taxon>
    </lineage>
</organism>
<evidence type="ECO:0000313" key="3">
    <source>
        <dbReference type="Proteomes" id="UP001232750"/>
    </source>
</evidence>
<dbReference type="Pfam" id="PF02613">
    <property type="entry name" value="Nitrate_red_del"/>
    <property type="match status" value="1"/>
</dbReference>
<dbReference type="RefSeq" id="WP_283832813.1">
    <property type="nucleotide sequence ID" value="NZ_JASJEU010000022.1"/>
</dbReference>
<gene>
    <name evidence="2" type="ORF">QNJ86_11720</name>
</gene>
<proteinExistence type="predicted"/>
<sequence>MERMEALKSSVGKADACELLAYAFAFPNEQLAEGLSSGALADDAEACLRDAGVASEGARQVANDLRRWQGFDAADLCSRMRTTYSRLYLVPGGHTPIFPYESAFLHVEHGLSGIPVLFRTPVTLDVERQMHEAGVAAKNERKEPCDSVFDEFEFLSFLFAKFADASNREDTDEATIWESRVQHFLTEHAQVWLPSFMRRTQELAAGEPYEALASFGAATMGVLE</sequence>
<dbReference type="EMBL" id="JASJEU010000022">
    <property type="protein sequence ID" value="MDJ1651470.1"/>
    <property type="molecule type" value="Genomic_DNA"/>
</dbReference>
<reference evidence="2 3" key="1">
    <citation type="submission" date="2023-05" db="EMBL/GenBank/DDBJ databases">
        <title>Gordonibacter KGMB12511T sp. nov., isolated from faeces of healthy Korean.</title>
        <authorList>
            <person name="Kim H.S."/>
            <person name="Kim J.-S."/>
            <person name="Suh M.K."/>
            <person name="Eom M.K."/>
            <person name="Do H.E."/>
            <person name="Lee J.-S."/>
        </authorList>
    </citation>
    <scope>NUCLEOTIDE SEQUENCE [LARGE SCALE GENOMIC DNA]</scope>
    <source>
        <strain evidence="2 3">KGMB12511</strain>
    </source>
</reference>